<dbReference type="PROSITE" id="PS50005">
    <property type="entry name" value="TPR"/>
    <property type="match status" value="3"/>
</dbReference>
<dbReference type="SUPFAM" id="SSF48452">
    <property type="entry name" value="TPR-like"/>
    <property type="match status" value="3"/>
</dbReference>
<keyword evidence="6" id="KW-1185">Reference proteome</keyword>
<feature type="repeat" description="TPR" evidence="3">
    <location>
        <begin position="464"/>
        <end position="497"/>
    </location>
</feature>
<name>A0A521D7P7_9RHOB</name>
<dbReference type="PANTHER" id="PTHR12558">
    <property type="entry name" value="CELL DIVISION CYCLE 16,23,27"/>
    <property type="match status" value="1"/>
</dbReference>
<dbReference type="InterPro" id="IPR011990">
    <property type="entry name" value="TPR-like_helical_dom_sf"/>
</dbReference>
<evidence type="ECO:0000256" key="4">
    <source>
        <dbReference type="SAM" id="SignalP"/>
    </source>
</evidence>
<evidence type="ECO:0000313" key="5">
    <source>
        <dbReference type="EMBL" id="SMO67737.1"/>
    </source>
</evidence>
<protein>
    <submittedName>
        <fullName evidence="5">Tetratricopeptide repeat-containing protein</fullName>
    </submittedName>
</protein>
<dbReference type="AlphaFoldDB" id="A0A521D7P7"/>
<dbReference type="Gene3D" id="1.25.40.10">
    <property type="entry name" value="Tetratricopeptide repeat domain"/>
    <property type="match status" value="3"/>
</dbReference>
<feature type="signal peptide" evidence="4">
    <location>
        <begin position="1"/>
        <end position="22"/>
    </location>
</feature>
<feature type="repeat" description="TPR" evidence="3">
    <location>
        <begin position="395"/>
        <end position="428"/>
    </location>
</feature>
<evidence type="ECO:0000256" key="1">
    <source>
        <dbReference type="ARBA" id="ARBA00022737"/>
    </source>
</evidence>
<keyword evidence="4" id="KW-0732">Signal</keyword>
<dbReference type="EMBL" id="FXTO01000009">
    <property type="protein sequence ID" value="SMO67737.1"/>
    <property type="molecule type" value="Genomic_DNA"/>
</dbReference>
<sequence>MRKRIWGLALAVAIGSAVPVHAQGIAGSYLAARSAGMSGDYQAAADYFTRALARDPSNPQLMENTVLAQLSLGQLNRALPVARKIEADGLNSQIARMVLIADEVANDKYDALLTRLAEQRGVGPLVDGLLKAWGQLGGGDFGAALKTFGEVSQERGLGAFAMYHKAMALASVGDFESADAIFTENAAGPLQMTRRGAIARIEILSQLDRSEEALALLDDLFGQAFDPAIQDIRAKLIAGEKLPFTLVQSPRDGVAEVFYSVAAALNSEAGEDYTLLYTRVVEYLRPDHADAILLSANLLDALERYDLAAAAYKSVPSGSPSYFAAELGRAETLRKADKADAAAEVLEQLTRSHGEYPAVWVTLGDLMRQLKRFEDAVKAYDKVLDLAGEPDRDQWFVFYARAISYERLSEWPKAEADFRKALELNPGQPQVLNYLGYSLVEHKIKLDEALSMIEQAVEAQPESGYIVDSLGWVLYRLGRYDEAIGHMERAAELMPVDPVVNDHLGDVLWAVGRKREAEFQWHRALSFVKYDNASGDVDPDRIRRKLAVGLDAVLAEEGSPPLKVAHE</sequence>
<feature type="chain" id="PRO_5022175646" evidence="4">
    <location>
        <begin position="23"/>
        <end position="567"/>
    </location>
</feature>
<dbReference type="SMART" id="SM00028">
    <property type="entry name" value="TPR"/>
    <property type="match status" value="6"/>
</dbReference>
<evidence type="ECO:0000313" key="6">
    <source>
        <dbReference type="Proteomes" id="UP000316030"/>
    </source>
</evidence>
<accession>A0A521D7P7</accession>
<dbReference type="PANTHER" id="PTHR12558:SF13">
    <property type="entry name" value="CELL DIVISION CYCLE PROTEIN 27 HOMOLOG"/>
    <property type="match status" value="1"/>
</dbReference>
<gene>
    <name evidence="5" type="ORF">SAMN06265173_10984</name>
</gene>
<dbReference type="RefSeq" id="WP_142493144.1">
    <property type="nucleotide sequence ID" value="NZ_FXTO01000009.1"/>
</dbReference>
<dbReference type="InterPro" id="IPR013105">
    <property type="entry name" value="TPR_2"/>
</dbReference>
<evidence type="ECO:0000256" key="2">
    <source>
        <dbReference type="ARBA" id="ARBA00022803"/>
    </source>
</evidence>
<keyword evidence="2 3" id="KW-0802">TPR repeat</keyword>
<feature type="repeat" description="TPR" evidence="3">
    <location>
        <begin position="357"/>
        <end position="390"/>
    </location>
</feature>
<dbReference type="OrthoDB" id="9766710at2"/>
<organism evidence="5 6">
    <name type="scientific">Thalassovita litoralis</name>
    <dbReference type="NCBI Taxonomy" id="1010611"/>
    <lineage>
        <taxon>Bacteria</taxon>
        <taxon>Pseudomonadati</taxon>
        <taxon>Pseudomonadota</taxon>
        <taxon>Alphaproteobacteria</taxon>
        <taxon>Rhodobacterales</taxon>
        <taxon>Roseobacteraceae</taxon>
        <taxon>Thalassovita</taxon>
    </lineage>
</organism>
<proteinExistence type="predicted"/>
<dbReference type="Pfam" id="PF13432">
    <property type="entry name" value="TPR_16"/>
    <property type="match status" value="3"/>
</dbReference>
<dbReference type="InterPro" id="IPR019734">
    <property type="entry name" value="TPR_rpt"/>
</dbReference>
<reference evidence="5 6" key="1">
    <citation type="submission" date="2017-05" db="EMBL/GenBank/DDBJ databases">
        <authorList>
            <person name="Varghese N."/>
            <person name="Submissions S."/>
        </authorList>
    </citation>
    <scope>NUCLEOTIDE SEQUENCE [LARGE SCALE GENOMIC DNA]</scope>
    <source>
        <strain evidence="5 6">DSM 29506</strain>
    </source>
</reference>
<evidence type="ECO:0000256" key="3">
    <source>
        <dbReference type="PROSITE-ProRule" id="PRU00339"/>
    </source>
</evidence>
<dbReference type="Proteomes" id="UP000316030">
    <property type="component" value="Unassembled WGS sequence"/>
</dbReference>
<keyword evidence="1" id="KW-0677">Repeat</keyword>
<dbReference type="Pfam" id="PF07719">
    <property type="entry name" value="TPR_2"/>
    <property type="match status" value="1"/>
</dbReference>